<feature type="non-terminal residue" evidence="2">
    <location>
        <position position="154"/>
    </location>
</feature>
<evidence type="ECO:0000256" key="1">
    <source>
        <dbReference type="SAM" id="Phobius"/>
    </source>
</evidence>
<keyword evidence="1" id="KW-0812">Transmembrane</keyword>
<keyword evidence="1" id="KW-1133">Transmembrane helix</keyword>
<organism evidence="2">
    <name type="scientific">marine sediment metagenome</name>
    <dbReference type="NCBI Taxonomy" id="412755"/>
    <lineage>
        <taxon>unclassified sequences</taxon>
        <taxon>metagenomes</taxon>
        <taxon>ecological metagenomes</taxon>
    </lineage>
</organism>
<dbReference type="EMBL" id="BARS01024573">
    <property type="protein sequence ID" value="GAG09502.1"/>
    <property type="molecule type" value="Genomic_DNA"/>
</dbReference>
<keyword evidence="1" id="KW-0472">Membrane</keyword>
<dbReference type="AlphaFoldDB" id="X0VE46"/>
<sequence>MPADVQPSKDIGSKNRRPLYIAAGIVGLIVVIGIAALVWYLNQPVPEAVSIEAAVEDVSTTETATPTETSAPLSGLDGTWAVDTSIGEFDFEDATSSFVGFRIKEELATVGTTTAVGRTPLVGGSFALNGATITETTIEADMTAIVTNASRRDR</sequence>
<evidence type="ECO:0000313" key="2">
    <source>
        <dbReference type="EMBL" id="GAG09502.1"/>
    </source>
</evidence>
<protein>
    <recommendedName>
        <fullName evidence="3">Lipid/polyisoprenoid-binding YceI-like domain-containing protein</fullName>
    </recommendedName>
</protein>
<reference evidence="2" key="1">
    <citation type="journal article" date="2014" name="Front. Microbiol.">
        <title>High frequency of phylogenetically diverse reductive dehalogenase-homologous genes in deep subseafloor sedimentary metagenomes.</title>
        <authorList>
            <person name="Kawai M."/>
            <person name="Futagami T."/>
            <person name="Toyoda A."/>
            <person name="Takaki Y."/>
            <person name="Nishi S."/>
            <person name="Hori S."/>
            <person name="Arai W."/>
            <person name="Tsubouchi T."/>
            <person name="Morono Y."/>
            <person name="Uchiyama I."/>
            <person name="Ito T."/>
            <person name="Fujiyama A."/>
            <person name="Inagaki F."/>
            <person name="Takami H."/>
        </authorList>
    </citation>
    <scope>NUCLEOTIDE SEQUENCE</scope>
    <source>
        <strain evidence="2">Expedition CK06-06</strain>
    </source>
</reference>
<comment type="caution">
    <text evidence="2">The sequence shown here is derived from an EMBL/GenBank/DDBJ whole genome shotgun (WGS) entry which is preliminary data.</text>
</comment>
<feature type="transmembrane region" description="Helical" evidence="1">
    <location>
        <begin position="19"/>
        <end position="41"/>
    </location>
</feature>
<accession>X0VE46</accession>
<name>X0VE46_9ZZZZ</name>
<proteinExistence type="predicted"/>
<gene>
    <name evidence="2" type="ORF">S01H1_39003</name>
</gene>
<evidence type="ECO:0008006" key="3">
    <source>
        <dbReference type="Google" id="ProtNLM"/>
    </source>
</evidence>